<evidence type="ECO:0008006" key="4">
    <source>
        <dbReference type="Google" id="ProtNLM"/>
    </source>
</evidence>
<accession>A0A6G1D5S2</accession>
<protein>
    <recommendedName>
        <fullName evidence="4">DUF834 domain-containing protein</fullName>
    </recommendedName>
</protein>
<dbReference type="EMBL" id="SPHZ02000007">
    <property type="protein sequence ID" value="KAF0908185.1"/>
    <property type="molecule type" value="Genomic_DNA"/>
</dbReference>
<dbReference type="AlphaFoldDB" id="A0A6G1D5S2"/>
<feature type="region of interest" description="Disordered" evidence="1">
    <location>
        <begin position="1"/>
        <end position="25"/>
    </location>
</feature>
<comment type="caution">
    <text evidence="2">The sequence shown here is derived from an EMBL/GenBank/DDBJ whole genome shotgun (WGS) entry which is preliminary data.</text>
</comment>
<proteinExistence type="predicted"/>
<feature type="compositionally biased region" description="Basic and acidic residues" evidence="1">
    <location>
        <begin position="9"/>
        <end position="25"/>
    </location>
</feature>
<evidence type="ECO:0000313" key="2">
    <source>
        <dbReference type="EMBL" id="KAF0908185.1"/>
    </source>
</evidence>
<gene>
    <name evidence="2" type="ORF">E2562_023814</name>
</gene>
<name>A0A6G1D5S2_9ORYZ</name>
<organism evidence="2 3">
    <name type="scientific">Oryza meyeriana var. granulata</name>
    <dbReference type="NCBI Taxonomy" id="110450"/>
    <lineage>
        <taxon>Eukaryota</taxon>
        <taxon>Viridiplantae</taxon>
        <taxon>Streptophyta</taxon>
        <taxon>Embryophyta</taxon>
        <taxon>Tracheophyta</taxon>
        <taxon>Spermatophyta</taxon>
        <taxon>Magnoliopsida</taxon>
        <taxon>Liliopsida</taxon>
        <taxon>Poales</taxon>
        <taxon>Poaceae</taxon>
        <taxon>BOP clade</taxon>
        <taxon>Oryzoideae</taxon>
        <taxon>Oryzeae</taxon>
        <taxon>Oryzinae</taxon>
        <taxon>Oryza</taxon>
        <taxon>Oryza meyeriana</taxon>
    </lineage>
</organism>
<evidence type="ECO:0000256" key="1">
    <source>
        <dbReference type="SAM" id="MobiDB-lite"/>
    </source>
</evidence>
<sequence>MGVRGTGGIEERQAAVVDGRRSRGQIDWRNGGSGVGVVGLWRQRQPVWGRGAQLEGEAVADGGE</sequence>
<keyword evidence="3" id="KW-1185">Reference proteome</keyword>
<dbReference type="Proteomes" id="UP000479710">
    <property type="component" value="Unassembled WGS sequence"/>
</dbReference>
<reference evidence="2 3" key="1">
    <citation type="submission" date="2019-11" db="EMBL/GenBank/DDBJ databases">
        <title>Whole genome sequence of Oryza granulata.</title>
        <authorList>
            <person name="Li W."/>
        </authorList>
    </citation>
    <scope>NUCLEOTIDE SEQUENCE [LARGE SCALE GENOMIC DNA]</scope>
    <source>
        <strain evidence="3">cv. Menghai</strain>
        <tissue evidence="2">Leaf</tissue>
    </source>
</reference>
<evidence type="ECO:0000313" key="3">
    <source>
        <dbReference type="Proteomes" id="UP000479710"/>
    </source>
</evidence>